<sequence length="253" mass="28490">MEAEDGLLALLDHYWFQTLILHRKSLPHTAPVAPAISFDTGYDESLSSEPSLRPPPPDLLLRRHRRSKSDELAPFPVLQVQSPKLHTIFSGKVDAEYPYRIAPPAGESRERRFKSDLDRRGLRRRELKGESKSLTDLEFEELKGLMDLGFTFPDAEAADPRLILIVPGLQRLREAALDRADSVEETSSSASDVAEEAAVPRAPYLSEVWDAAEAEEERRNVLLRNWRIPVAGDGIDMKDHLRLWAHAVASAVR</sequence>
<dbReference type="Proteomes" id="UP000233837">
    <property type="component" value="Unassembled WGS sequence"/>
</dbReference>
<dbReference type="PANTHER" id="PTHR33785:SF2">
    <property type="entry name" value="DUF1685 DOMAIN-CONTAINING PROTEIN"/>
    <property type="match status" value="1"/>
</dbReference>
<gene>
    <name evidence="1" type="ORF">MA16_Dca025835</name>
</gene>
<proteinExistence type="predicted"/>
<dbReference type="EMBL" id="KZ503926">
    <property type="protein sequence ID" value="PKU60545.1"/>
    <property type="molecule type" value="Genomic_DNA"/>
</dbReference>
<dbReference type="Pfam" id="PF07939">
    <property type="entry name" value="DUF1685"/>
    <property type="match status" value="1"/>
</dbReference>
<dbReference type="OrthoDB" id="1911878at2759"/>
<dbReference type="AlphaFoldDB" id="A0A2I0VAV5"/>
<evidence type="ECO:0008006" key="3">
    <source>
        <dbReference type="Google" id="ProtNLM"/>
    </source>
</evidence>
<name>A0A2I0VAV5_9ASPA</name>
<organism evidence="1 2">
    <name type="scientific">Dendrobium catenatum</name>
    <dbReference type="NCBI Taxonomy" id="906689"/>
    <lineage>
        <taxon>Eukaryota</taxon>
        <taxon>Viridiplantae</taxon>
        <taxon>Streptophyta</taxon>
        <taxon>Embryophyta</taxon>
        <taxon>Tracheophyta</taxon>
        <taxon>Spermatophyta</taxon>
        <taxon>Magnoliopsida</taxon>
        <taxon>Liliopsida</taxon>
        <taxon>Asparagales</taxon>
        <taxon>Orchidaceae</taxon>
        <taxon>Epidendroideae</taxon>
        <taxon>Malaxideae</taxon>
        <taxon>Dendrobiinae</taxon>
        <taxon>Dendrobium</taxon>
    </lineage>
</organism>
<dbReference type="PANTHER" id="PTHR33785">
    <property type="entry name" value="OS06G0550800 PROTEIN"/>
    <property type="match status" value="1"/>
</dbReference>
<keyword evidence="2" id="KW-1185">Reference proteome</keyword>
<evidence type="ECO:0000313" key="1">
    <source>
        <dbReference type="EMBL" id="PKU60545.1"/>
    </source>
</evidence>
<reference evidence="1 2" key="2">
    <citation type="journal article" date="2017" name="Nature">
        <title>The Apostasia genome and the evolution of orchids.</title>
        <authorList>
            <person name="Zhang G.Q."/>
            <person name="Liu K.W."/>
            <person name="Li Z."/>
            <person name="Lohaus R."/>
            <person name="Hsiao Y.Y."/>
            <person name="Niu S.C."/>
            <person name="Wang J.Y."/>
            <person name="Lin Y.C."/>
            <person name="Xu Q."/>
            <person name="Chen L.J."/>
            <person name="Yoshida K."/>
            <person name="Fujiwara S."/>
            <person name="Wang Z.W."/>
            <person name="Zhang Y.Q."/>
            <person name="Mitsuda N."/>
            <person name="Wang M."/>
            <person name="Liu G.H."/>
            <person name="Pecoraro L."/>
            <person name="Huang H.X."/>
            <person name="Xiao X.J."/>
            <person name="Lin M."/>
            <person name="Wu X.Y."/>
            <person name="Wu W.L."/>
            <person name="Chen Y.Y."/>
            <person name="Chang S.B."/>
            <person name="Sakamoto S."/>
            <person name="Ohme-Takagi M."/>
            <person name="Yagi M."/>
            <person name="Zeng S.J."/>
            <person name="Shen C.Y."/>
            <person name="Yeh C.M."/>
            <person name="Luo Y.B."/>
            <person name="Tsai W.C."/>
            <person name="Van de Peer Y."/>
            <person name="Liu Z.J."/>
        </authorList>
    </citation>
    <scope>NUCLEOTIDE SEQUENCE [LARGE SCALE GENOMIC DNA]</scope>
    <source>
        <tissue evidence="1">The whole plant</tissue>
    </source>
</reference>
<protein>
    <recommendedName>
        <fullName evidence="3">DUF1685 domain-containing protein</fullName>
    </recommendedName>
</protein>
<evidence type="ECO:0000313" key="2">
    <source>
        <dbReference type="Proteomes" id="UP000233837"/>
    </source>
</evidence>
<dbReference type="InterPro" id="IPR012881">
    <property type="entry name" value="DUF1685"/>
</dbReference>
<reference evidence="1 2" key="1">
    <citation type="journal article" date="2016" name="Sci. Rep.">
        <title>The Dendrobium catenatum Lindl. genome sequence provides insights into polysaccharide synthase, floral development and adaptive evolution.</title>
        <authorList>
            <person name="Zhang G.Q."/>
            <person name="Xu Q."/>
            <person name="Bian C."/>
            <person name="Tsai W.C."/>
            <person name="Yeh C.M."/>
            <person name="Liu K.W."/>
            <person name="Yoshida K."/>
            <person name="Zhang L.S."/>
            <person name="Chang S.B."/>
            <person name="Chen F."/>
            <person name="Shi Y."/>
            <person name="Su Y.Y."/>
            <person name="Zhang Y.Q."/>
            <person name="Chen L.J."/>
            <person name="Yin Y."/>
            <person name="Lin M."/>
            <person name="Huang H."/>
            <person name="Deng H."/>
            <person name="Wang Z.W."/>
            <person name="Zhu S.L."/>
            <person name="Zhao X."/>
            <person name="Deng C."/>
            <person name="Niu S.C."/>
            <person name="Huang J."/>
            <person name="Wang M."/>
            <person name="Liu G.H."/>
            <person name="Yang H.J."/>
            <person name="Xiao X.J."/>
            <person name="Hsiao Y.Y."/>
            <person name="Wu W.L."/>
            <person name="Chen Y.Y."/>
            <person name="Mitsuda N."/>
            <person name="Ohme-Takagi M."/>
            <person name="Luo Y.B."/>
            <person name="Van de Peer Y."/>
            <person name="Liu Z.J."/>
        </authorList>
    </citation>
    <scope>NUCLEOTIDE SEQUENCE [LARGE SCALE GENOMIC DNA]</scope>
    <source>
        <tissue evidence="1">The whole plant</tissue>
    </source>
</reference>
<accession>A0A2I0VAV5</accession>